<keyword evidence="4" id="KW-0326">Glycosidase</keyword>
<evidence type="ECO:0000256" key="2">
    <source>
        <dbReference type="ARBA" id="ARBA00022801"/>
    </source>
</evidence>
<protein>
    <submittedName>
        <fullName evidence="6">Uncharacterized protein</fullName>
    </submittedName>
</protein>
<reference evidence="6 7" key="1">
    <citation type="journal article" date="2024" name="Microbiol. Resour. Announc.">
        <title>Genome annotations for the ascomycete fungi Trichoderma harzianum, Trichoderma aggressivum, and Purpureocillium lilacinum.</title>
        <authorList>
            <person name="Beijen E.P.W."/>
            <person name="Ohm R.A."/>
        </authorList>
    </citation>
    <scope>NUCLEOTIDE SEQUENCE [LARGE SCALE GENOMIC DNA]</scope>
    <source>
        <strain evidence="6 7">CBS 150709</strain>
    </source>
</reference>
<comment type="caution">
    <text evidence="6">The sequence shown here is derived from an EMBL/GenBank/DDBJ whole genome shotgun (WGS) entry which is preliminary data.</text>
</comment>
<dbReference type="PANTHER" id="PTHR12145:SF36">
    <property type="entry name" value="MANNAN ENDO-1,6-ALPHA-MANNOSIDASE DCW1"/>
    <property type="match status" value="1"/>
</dbReference>
<evidence type="ECO:0000256" key="4">
    <source>
        <dbReference type="ARBA" id="ARBA00023295"/>
    </source>
</evidence>
<keyword evidence="7" id="KW-1185">Reference proteome</keyword>
<dbReference type="PANTHER" id="PTHR12145">
    <property type="entry name" value="MANNAN ENDO-1,6-ALPHA-MANNOSIDASE DCW1"/>
    <property type="match status" value="1"/>
</dbReference>
<evidence type="ECO:0000256" key="1">
    <source>
        <dbReference type="ARBA" id="ARBA00022729"/>
    </source>
</evidence>
<dbReference type="EMBL" id="JAWRVI010000550">
    <property type="protein sequence ID" value="KAK4062645.1"/>
    <property type="molecule type" value="Genomic_DNA"/>
</dbReference>
<dbReference type="Pfam" id="PF03663">
    <property type="entry name" value="Glyco_hydro_76"/>
    <property type="match status" value="1"/>
</dbReference>
<feature type="compositionally biased region" description="Polar residues" evidence="5">
    <location>
        <begin position="57"/>
        <end position="74"/>
    </location>
</feature>
<evidence type="ECO:0000256" key="5">
    <source>
        <dbReference type="SAM" id="MobiDB-lite"/>
    </source>
</evidence>
<name>A0ABR0BBY5_PURLI</name>
<dbReference type="InterPro" id="IPR005198">
    <property type="entry name" value="Glyco_hydro_76"/>
</dbReference>
<organism evidence="6 7">
    <name type="scientific">Purpureocillium lilacinum</name>
    <name type="common">Paecilomyces lilacinus</name>
    <dbReference type="NCBI Taxonomy" id="33203"/>
    <lineage>
        <taxon>Eukaryota</taxon>
        <taxon>Fungi</taxon>
        <taxon>Dikarya</taxon>
        <taxon>Ascomycota</taxon>
        <taxon>Pezizomycotina</taxon>
        <taxon>Sordariomycetes</taxon>
        <taxon>Hypocreomycetidae</taxon>
        <taxon>Hypocreales</taxon>
        <taxon>Ophiocordycipitaceae</taxon>
        <taxon>Purpureocillium</taxon>
    </lineage>
</organism>
<evidence type="ECO:0000256" key="3">
    <source>
        <dbReference type="ARBA" id="ARBA00023180"/>
    </source>
</evidence>
<sequence>MAAVKQCAGGETGRACGFYWSRSLYVDPAVDKTTDAGETMNVLAAVAVLLIGEASPPVTNSTGGISKGSPNSGGRDNGERPPPKPITAADKVVCIILPE</sequence>
<dbReference type="Proteomes" id="UP001287286">
    <property type="component" value="Unassembled WGS sequence"/>
</dbReference>
<keyword evidence="2" id="KW-0378">Hydrolase</keyword>
<accession>A0ABR0BBY5</accession>
<feature type="region of interest" description="Disordered" evidence="5">
    <location>
        <begin position="55"/>
        <end position="88"/>
    </location>
</feature>
<evidence type="ECO:0000313" key="6">
    <source>
        <dbReference type="EMBL" id="KAK4062645.1"/>
    </source>
</evidence>
<evidence type="ECO:0000313" key="7">
    <source>
        <dbReference type="Proteomes" id="UP001287286"/>
    </source>
</evidence>
<keyword evidence="1" id="KW-0732">Signal</keyword>
<keyword evidence="3" id="KW-0325">Glycoprotein</keyword>
<proteinExistence type="predicted"/>
<dbReference type="InterPro" id="IPR014480">
    <property type="entry name" value="Mannan-1_6-alpha_mannosidase"/>
</dbReference>
<gene>
    <name evidence="6" type="ORF">Purlil1_14197</name>
</gene>